<proteinExistence type="predicted"/>
<sequence length="359" mass="40047">MKTQHARIHLRCTSLHQTAMMLNGIRQVAMNQSDLWMTELAESAEHDLDMEDNPITDISRQMRYDTKGFKKNQSSSSKLSLAPLDRTLVKGKEAGEIHSISCKRPEESGPKAHWPTGTKFPSIGSKRVGAMHLSPSSEKRCVMLYVTIAIIGLQMITRTGSKLIHPTISVARELTKDQPILLGSENNVKILSKISLTGKTTEWGAQTSVNSKTCAFEHGNLKTILVERNKLCFIKVGKRTPDLSSIKTSRITEANKVLSNSVSQREINSLEKSVQKMEVQGNIALKIEHRVDSTENEMSQSPSLKRKTFEASNADSVYLNPLKHLSASSSLHSWDLGRESSAKHVFTDHRTSNLNVFER</sequence>
<accession>A0AAW0KQX9</accession>
<dbReference type="PANTHER" id="PTHR36380:SF1">
    <property type="entry name" value="OS01G0755100 PROTEIN"/>
    <property type="match status" value="1"/>
</dbReference>
<evidence type="ECO:0000313" key="2">
    <source>
        <dbReference type="Proteomes" id="UP000237347"/>
    </source>
</evidence>
<organism evidence="1 2">
    <name type="scientific">Quercus suber</name>
    <name type="common">Cork oak</name>
    <dbReference type="NCBI Taxonomy" id="58331"/>
    <lineage>
        <taxon>Eukaryota</taxon>
        <taxon>Viridiplantae</taxon>
        <taxon>Streptophyta</taxon>
        <taxon>Embryophyta</taxon>
        <taxon>Tracheophyta</taxon>
        <taxon>Spermatophyta</taxon>
        <taxon>Magnoliopsida</taxon>
        <taxon>eudicotyledons</taxon>
        <taxon>Gunneridae</taxon>
        <taxon>Pentapetalae</taxon>
        <taxon>rosids</taxon>
        <taxon>fabids</taxon>
        <taxon>Fagales</taxon>
        <taxon>Fagaceae</taxon>
        <taxon>Quercus</taxon>
    </lineage>
</organism>
<dbReference type="Proteomes" id="UP000237347">
    <property type="component" value="Unassembled WGS sequence"/>
</dbReference>
<dbReference type="PANTHER" id="PTHR36380">
    <property type="entry name" value="BNAA03G58330D PROTEIN"/>
    <property type="match status" value="1"/>
</dbReference>
<gene>
    <name evidence="1" type="ORF">CFP56_015987</name>
</gene>
<keyword evidence="2" id="KW-1185">Reference proteome</keyword>
<protein>
    <submittedName>
        <fullName evidence="1">Uncharacterized protein</fullName>
    </submittedName>
</protein>
<dbReference type="AlphaFoldDB" id="A0AAW0KQX9"/>
<dbReference type="EMBL" id="PKMF04000249">
    <property type="protein sequence ID" value="KAK7841058.1"/>
    <property type="molecule type" value="Genomic_DNA"/>
</dbReference>
<comment type="caution">
    <text evidence="1">The sequence shown here is derived from an EMBL/GenBank/DDBJ whole genome shotgun (WGS) entry which is preliminary data.</text>
</comment>
<name>A0AAW0KQX9_QUESU</name>
<evidence type="ECO:0000313" key="1">
    <source>
        <dbReference type="EMBL" id="KAK7841058.1"/>
    </source>
</evidence>
<dbReference type="InterPro" id="IPR038777">
    <property type="entry name" value="At4g18490-like"/>
</dbReference>
<reference evidence="1 2" key="1">
    <citation type="journal article" date="2018" name="Sci. Data">
        <title>The draft genome sequence of cork oak.</title>
        <authorList>
            <person name="Ramos A.M."/>
            <person name="Usie A."/>
            <person name="Barbosa P."/>
            <person name="Barros P.M."/>
            <person name="Capote T."/>
            <person name="Chaves I."/>
            <person name="Simoes F."/>
            <person name="Abreu I."/>
            <person name="Carrasquinho I."/>
            <person name="Faro C."/>
            <person name="Guimaraes J.B."/>
            <person name="Mendonca D."/>
            <person name="Nobrega F."/>
            <person name="Rodrigues L."/>
            <person name="Saibo N.J.M."/>
            <person name="Varela M.C."/>
            <person name="Egas C."/>
            <person name="Matos J."/>
            <person name="Miguel C.M."/>
            <person name="Oliveira M.M."/>
            <person name="Ricardo C.P."/>
            <person name="Goncalves S."/>
        </authorList>
    </citation>
    <scope>NUCLEOTIDE SEQUENCE [LARGE SCALE GENOMIC DNA]</scope>
    <source>
        <strain evidence="2">cv. HL8</strain>
    </source>
</reference>